<accession>A0A0F9RDR9</accession>
<comment type="caution">
    <text evidence="1">The sequence shown here is derived from an EMBL/GenBank/DDBJ whole genome shotgun (WGS) entry which is preliminary data.</text>
</comment>
<dbReference type="EMBL" id="LAZR01003716">
    <property type="protein sequence ID" value="KKN15408.1"/>
    <property type="molecule type" value="Genomic_DNA"/>
</dbReference>
<proteinExistence type="predicted"/>
<reference evidence="1" key="1">
    <citation type="journal article" date="2015" name="Nature">
        <title>Complex archaea that bridge the gap between prokaryotes and eukaryotes.</title>
        <authorList>
            <person name="Spang A."/>
            <person name="Saw J.H."/>
            <person name="Jorgensen S.L."/>
            <person name="Zaremba-Niedzwiedzka K."/>
            <person name="Martijn J."/>
            <person name="Lind A.E."/>
            <person name="van Eijk R."/>
            <person name="Schleper C."/>
            <person name="Guy L."/>
            <person name="Ettema T.J."/>
        </authorList>
    </citation>
    <scope>NUCLEOTIDE SEQUENCE</scope>
</reference>
<evidence type="ECO:0000313" key="1">
    <source>
        <dbReference type="EMBL" id="KKN15408.1"/>
    </source>
</evidence>
<protein>
    <submittedName>
        <fullName evidence="1">Uncharacterized protein</fullName>
    </submittedName>
</protein>
<organism evidence="1">
    <name type="scientific">marine sediment metagenome</name>
    <dbReference type="NCBI Taxonomy" id="412755"/>
    <lineage>
        <taxon>unclassified sequences</taxon>
        <taxon>metagenomes</taxon>
        <taxon>ecological metagenomes</taxon>
    </lineage>
</organism>
<gene>
    <name evidence="1" type="ORF">LCGC14_0986500</name>
</gene>
<sequence length="157" mass="18134">MSKPEVMPDQSSRLLKDKEIEKRFGVTVWKRTLAEGADWIAELQDAKTASIKDAEWGELMLKVLRKIGVANSDTDPTISEVIMVAEDVIEKFNPTARIEELIKDLMLLHYNLETWEWERTSKQNKWVIDKALTEIKRMYEELKATHCKANPTSEVEG</sequence>
<name>A0A0F9RDR9_9ZZZZ</name>
<dbReference type="AlphaFoldDB" id="A0A0F9RDR9"/>